<dbReference type="Gene3D" id="4.10.240.10">
    <property type="entry name" value="Zn(2)-C6 fungal-type DNA-binding domain"/>
    <property type="match status" value="1"/>
</dbReference>
<dbReference type="RefSeq" id="XP_025352386.1">
    <property type="nucleotide sequence ID" value="XM_025502985.1"/>
</dbReference>
<dbReference type="Pfam" id="PF00172">
    <property type="entry name" value="Zn_clus"/>
    <property type="match status" value="1"/>
</dbReference>
<feature type="compositionally biased region" description="Polar residues" evidence="5">
    <location>
        <begin position="124"/>
        <end position="134"/>
    </location>
</feature>
<dbReference type="GO" id="GO:0005634">
    <property type="term" value="C:nucleus"/>
    <property type="evidence" value="ECO:0007669"/>
    <property type="project" value="UniProtKB-SubCell"/>
</dbReference>
<comment type="subcellular location">
    <subcellularLocation>
        <location evidence="1">Nucleus</location>
    </subcellularLocation>
</comment>
<proteinExistence type="predicted"/>
<dbReference type="PANTHER" id="PTHR46910">
    <property type="entry name" value="TRANSCRIPTION FACTOR PDR1"/>
    <property type="match status" value="1"/>
</dbReference>
<feature type="region of interest" description="Disordered" evidence="5">
    <location>
        <begin position="878"/>
        <end position="951"/>
    </location>
</feature>
<evidence type="ECO:0000256" key="2">
    <source>
        <dbReference type="ARBA" id="ARBA00022723"/>
    </source>
</evidence>
<name>A0A316V4A8_9BASI</name>
<dbReference type="InterPro" id="IPR050987">
    <property type="entry name" value="AtrR-like"/>
</dbReference>
<feature type="compositionally biased region" description="Polar residues" evidence="5">
    <location>
        <begin position="16"/>
        <end position="29"/>
    </location>
</feature>
<feature type="compositionally biased region" description="Low complexity" evidence="5">
    <location>
        <begin position="925"/>
        <end position="942"/>
    </location>
</feature>
<sequence length="989" mass="109991">MMIKMEHSSGYPGVEQSPSKSPNELTSSNDGDECMDEAGQKVKGPTQKRTNRNSRTGRACEGCRKKKIACDGRQPCRACSTRKRDCVYTTLTVTGRPSKGAVKLLQRQIETLEAENEALRSGKQIKSNSTSQLDGANGAKADGPALPLPYGPSGEPAGHRDSINSDADDFFFLTKNVNQSLTISQKHANEHGGKNGNLFDLHTSFRLERQENGDFTTSMGWCMAAIQLGKTMMGKSHNVFSNRTGSVDAIQQQVCAPNRSGSQNNLLVEPFSAANIPLYWPSREREEQLFNVYFRLVQPSWPILCKDTLKAQRTGSLRNIFQNDPVWLSIMLGLFIAAGRYVPSEHENLQLWWTARMQLGAHDLVHCSSIGGIQNLLMTVNVRSCLLIRTHIDWVATGMVLRTMQDRGLHREAVLKTLQHDAAYTGLIRCLWWTAQKADIDMCARWGRTPAAVSFDVMPPRGSSLSSPIPYFIASLRGLRLTAQILDVRYLHDSILRDNVLIEVRKWMAELKEYFPFMPKERDDEKIFANAKLSMFAYSVVALAFKCNINVVFKTLEKQQSSSEGKKAREMTEKELADYEKAKIVVKEITLNTAKIIKSLIERSRPDVQFLDDDVVVHTGSVLVIANFLCFAEKLRGVTDEALLQSITTITDTLSNCNFGGTVTASAKEFCRTMTSQLTKRMRDHESLYNQPQSLSESTQFNNFPQTNQPNFRFDPSTYPSGVPSSGNMVIVPEQGPTDIQNTFRSAINVMDRYASDPRVLMDNAQYARASPDSKLWDDVLHNEIMLLDGITNTTAGFPHNPMQYSIPASHPSGSDTTTNASTNEYGEGERRMIDQNTMEDQAYQPPSNQYFGNVGMRRGSAQVPILSSMWLGPDMDHTLPPLASPAQQNGQALQATEKQGDLSVRSNDSSMPRFNVPNIFSTMNTPAQQSNQQQQNQAPTPVSALSVSPTEEVTTFSNPFNGYKIPNFSPRNSGLPTAATHGPFIADY</sequence>
<reference evidence="7 8" key="1">
    <citation type="journal article" date="2018" name="Mol. Biol. Evol.">
        <title>Broad Genomic Sampling Reveals a Smut Pathogenic Ancestry of the Fungal Clade Ustilaginomycotina.</title>
        <authorList>
            <person name="Kijpornyongpan T."/>
            <person name="Mondo S.J."/>
            <person name="Barry K."/>
            <person name="Sandor L."/>
            <person name="Lee J."/>
            <person name="Lipzen A."/>
            <person name="Pangilinan J."/>
            <person name="LaButti K."/>
            <person name="Hainaut M."/>
            <person name="Henrissat B."/>
            <person name="Grigoriev I.V."/>
            <person name="Spatafora J.W."/>
            <person name="Aime M.C."/>
        </authorList>
    </citation>
    <scope>NUCLEOTIDE SEQUENCE [LARGE SCALE GENOMIC DNA]</scope>
    <source>
        <strain evidence="7 8">MCA 3882</strain>
    </source>
</reference>
<feature type="region of interest" description="Disordered" evidence="5">
    <location>
        <begin position="118"/>
        <end position="162"/>
    </location>
</feature>
<dbReference type="OrthoDB" id="2428527at2759"/>
<dbReference type="InterPro" id="IPR036864">
    <property type="entry name" value="Zn2-C6_fun-type_DNA-bd_sf"/>
</dbReference>
<dbReference type="CDD" id="cd00067">
    <property type="entry name" value="GAL4"/>
    <property type="match status" value="1"/>
</dbReference>
<feature type="domain" description="Zn(2)-C6 fungal-type" evidence="6">
    <location>
        <begin position="59"/>
        <end position="88"/>
    </location>
</feature>
<organism evidence="7 8">
    <name type="scientific">Meira miltonrushii</name>
    <dbReference type="NCBI Taxonomy" id="1280837"/>
    <lineage>
        <taxon>Eukaryota</taxon>
        <taxon>Fungi</taxon>
        <taxon>Dikarya</taxon>
        <taxon>Basidiomycota</taxon>
        <taxon>Ustilaginomycotina</taxon>
        <taxon>Exobasidiomycetes</taxon>
        <taxon>Exobasidiales</taxon>
        <taxon>Brachybasidiaceae</taxon>
        <taxon>Meira</taxon>
    </lineage>
</organism>
<protein>
    <recommendedName>
        <fullName evidence="6">Zn(2)-C6 fungal-type domain-containing protein</fullName>
    </recommendedName>
</protein>
<keyword evidence="8" id="KW-1185">Reference proteome</keyword>
<evidence type="ECO:0000256" key="3">
    <source>
        <dbReference type="ARBA" id="ARBA00023125"/>
    </source>
</evidence>
<keyword evidence="3" id="KW-0238">DNA-binding</keyword>
<dbReference type="AlphaFoldDB" id="A0A316V4A8"/>
<feature type="region of interest" description="Disordered" evidence="5">
    <location>
        <begin position="1"/>
        <end position="58"/>
    </location>
</feature>
<evidence type="ECO:0000259" key="6">
    <source>
        <dbReference type="PROSITE" id="PS50048"/>
    </source>
</evidence>
<dbReference type="GeneID" id="37024766"/>
<dbReference type="SUPFAM" id="SSF57701">
    <property type="entry name" value="Zn2/Cys6 DNA-binding domain"/>
    <property type="match status" value="1"/>
</dbReference>
<dbReference type="InParanoid" id="A0A316V4A8"/>
<dbReference type="SMART" id="SM00066">
    <property type="entry name" value="GAL4"/>
    <property type="match status" value="1"/>
</dbReference>
<dbReference type="PANTHER" id="PTHR46910:SF3">
    <property type="entry name" value="HALOTOLERANCE PROTEIN 9-RELATED"/>
    <property type="match status" value="1"/>
</dbReference>
<dbReference type="Proteomes" id="UP000245771">
    <property type="component" value="Unassembled WGS sequence"/>
</dbReference>
<keyword evidence="2" id="KW-0479">Metal-binding</keyword>
<evidence type="ECO:0000313" key="8">
    <source>
        <dbReference type="Proteomes" id="UP000245771"/>
    </source>
</evidence>
<dbReference type="PROSITE" id="PS50048">
    <property type="entry name" value="ZN2_CY6_FUNGAL_2"/>
    <property type="match status" value="1"/>
</dbReference>
<dbReference type="STRING" id="1280837.A0A316V4A8"/>
<dbReference type="GO" id="GO:0008270">
    <property type="term" value="F:zinc ion binding"/>
    <property type="evidence" value="ECO:0007669"/>
    <property type="project" value="InterPro"/>
</dbReference>
<dbReference type="PROSITE" id="PS00463">
    <property type="entry name" value="ZN2_CY6_FUNGAL_1"/>
    <property type="match status" value="1"/>
</dbReference>
<evidence type="ECO:0000313" key="7">
    <source>
        <dbReference type="EMBL" id="PWN32084.1"/>
    </source>
</evidence>
<evidence type="ECO:0000256" key="4">
    <source>
        <dbReference type="ARBA" id="ARBA00023242"/>
    </source>
</evidence>
<feature type="compositionally biased region" description="Polar residues" evidence="5">
    <location>
        <begin position="905"/>
        <end position="924"/>
    </location>
</feature>
<keyword evidence="4" id="KW-0539">Nucleus</keyword>
<evidence type="ECO:0000256" key="1">
    <source>
        <dbReference type="ARBA" id="ARBA00004123"/>
    </source>
</evidence>
<feature type="compositionally biased region" description="Polar residues" evidence="5">
    <location>
        <begin position="886"/>
        <end position="898"/>
    </location>
</feature>
<accession>A0A316V4A8</accession>
<gene>
    <name evidence="7" type="ORF">FA14DRAFT_84740</name>
</gene>
<dbReference type="EMBL" id="KZ819606">
    <property type="protein sequence ID" value="PWN32084.1"/>
    <property type="molecule type" value="Genomic_DNA"/>
</dbReference>
<dbReference type="InterPro" id="IPR001138">
    <property type="entry name" value="Zn2Cys6_DnaBD"/>
</dbReference>
<dbReference type="GO" id="GO:0000981">
    <property type="term" value="F:DNA-binding transcription factor activity, RNA polymerase II-specific"/>
    <property type="evidence" value="ECO:0007669"/>
    <property type="project" value="InterPro"/>
</dbReference>
<dbReference type="CDD" id="cd12148">
    <property type="entry name" value="fungal_TF_MHR"/>
    <property type="match status" value="1"/>
</dbReference>
<evidence type="ECO:0000256" key="5">
    <source>
        <dbReference type="SAM" id="MobiDB-lite"/>
    </source>
</evidence>
<dbReference type="GO" id="GO:0003677">
    <property type="term" value="F:DNA binding"/>
    <property type="evidence" value="ECO:0007669"/>
    <property type="project" value="UniProtKB-KW"/>
</dbReference>